<organism evidence="2 3">
    <name type="scientific">Linum tenue</name>
    <dbReference type="NCBI Taxonomy" id="586396"/>
    <lineage>
        <taxon>Eukaryota</taxon>
        <taxon>Viridiplantae</taxon>
        <taxon>Streptophyta</taxon>
        <taxon>Embryophyta</taxon>
        <taxon>Tracheophyta</taxon>
        <taxon>Spermatophyta</taxon>
        <taxon>Magnoliopsida</taxon>
        <taxon>eudicotyledons</taxon>
        <taxon>Gunneridae</taxon>
        <taxon>Pentapetalae</taxon>
        <taxon>rosids</taxon>
        <taxon>fabids</taxon>
        <taxon>Malpighiales</taxon>
        <taxon>Linaceae</taxon>
        <taxon>Linum</taxon>
    </lineage>
</organism>
<comment type="caution">
    <text evidence="2">The sequence shown here is derived from an EMBL/GenBank/DDBJ whole genome shotgun (WGS) entry which is preliminary data.</text>
</comment>
<feature type="compositionally biased region" description="Basic residues" evidence="1">
    <location>
        <begin position="1"/>
        <end position="10"/>
    </location>
</feature>
<dbReference type="AlphaFoldDB" id="A0AAV0NTK1"/>
<reference evidence="2" key="1">
    <citation type="submission" date="2022-08" db="EMBL/GenBank/DDBJ databases">
        <authorList>
            <person name="Gutierrez-Valencia J."/>
        </authorList>
    </citation>
    <scope>NUCLEOTIDE SEQUENCE</scope>
</reference>
<evidence type="ECO:0000313" key="3">
    <source>
        <dbReference type="Proteomes" id="UP001154282"/>
    </source>
</evidence>
<sequence length="43" mass="4675">MSSIRSKRRDPLRLPQSPVRAPSSPPCRRRTASASSCSPIGPK</sequence>
<evidence type="ECO:0000313" key="2">
    <source>
        <dbReference type="EMBL" id="CAI0461436.1"/>
    </source>
</evidence>
<protein>
    <submittedName>
        <fullName evidence="2">Uncharacterized protein</fullName>
    </submittedName>
</protein>
<keyword evidence="3" id="KW-1185">Reference proteome</keyword>
<dbReference type="Proteomes" id="UP001154282">
    <property type="component" value="Unassembled WGS sequence"/>
</dbReference>
<evidence type="ECO:0000256" key="1">
    <source>
        <dbReference type="SAM" id="MobiDB-lite"/>
    </source>
</evidence>
<gene>
    <name evidence="2" type="ORF">LITE_LOCUS34927</name>
</gene>
<feature type="compositionally biased region" description="Low complexity" evidence="1">
    <location>
        <begin position="32"/>
        <end position="43"/>
    </location>
</feature>
<accession>A0AAV0NTK1</accession>
<proteinExistence type="predicted"/>
<name>A0AAV0NTK1_9ROSI</name>
<feature type="region of interest" description="Disordered" evidence="1">
    <location>
        <begin position="1"/>
        <end position="43"/>
    </location>
</feature>
<dbReference type="EMBL" id="CAMGYJ010000008">
    <property type="protein sequence ID" value="CAI0461436.1"/>
    <property type="molecule type" value="Genomic_DNA"/>
</dbReference>